<sequence length="140" mass="15545">MIGVEDTGDVSNKGLTSTRDLGMVGLLMGRNNYDTKHMRLVKIADAKDLGVSKICVNLKGSYDKQNVYLAGLITVCEVATRWPRKEEDEADFHSASYKYTIRVKRDGSAVDIPICYKTMLALNGITAQRIQNIQKSLKST</sequence>
<evidence type="ECO:0000313" key="2">
    <source>
        <dbReference type="Proteomes" id="UP001159363"/>
    </source>
</evidence>
<proteinExistence type="predicted"/>
<organism evidence="1 2">
    <name type="scientific">Dryococelus australis</name>
    <dbReference type="NCBI Taxonomy" id="614101"/>
    <lineage>
        <taxon>Eukaryota</taxon>
        <taxon>Metazoa</taxon>
        <taxon>Ecdysozoa</taxon>
        <taxon>Arthropoda</taxon>
        <taxon>Hexapoda</taxon>
        <taxon>Insecta</taxon>
        <taxon>Pterygota</taxon>
        <taxon>Neoptera</taxon>
        <taxon>Polyneoptera</taxon>
        <taxon>Phasmatodea</taxon>
        <taxon>Verophasmatodea</taxon>
        <taxon>Anareolatae</taxon>
        <taxon>Phasmatidae</taxon>
        <taxon>Eurycanthinae</taxon>
        <taxon>Dryococelus</taxon>
    </lineage>
</organism>
<accession>A0ABQ9GWR8</accession>
<protein>
    <submittedName>
        <fullName evidence="1">Uncharacterized protein</fullName>
    </submittedName>
</protein>
<gene>
    <name evidence="1" type="ORF">PR048_020894</name>
</gene>
<comment type="caution">
    <text evidence="1">The sequence shown here is derived from an EMBL/GenBank/DDBJ whole genome shotgun (WGS) entry which is preliminary data.</text>
</comment>
<dbReference type="Proteomes" id="UP001159363">
    <property type="component" value="Chromosome 7"/>
</dbReference>
<reference evidence="1 2" key="1">
    <citation type="submission" date="2023-02" db="EMBL/GenBank/DDBJ databases">
        <title>LHISI_Scaffold_Assembly.</title>
        <authorList>
            <person name="Stuart O.P."/>
            <person name="Cleave R."/>
            <person name="Magrath M.J.L."/>
            <person name="Mikheyev A.S."/>
        </authorList>
    </citation>
    <scope>NUCLEOTIDE SEQUENCE [LARGE SCALE GENOMIC DNA]</scope>
    <source>
        <strain evidence="1">Daus_M_001</strain>
        <tissue evidence="1">Leg muscle</tissue>
    </source>
</reference>
<dbReference type="EMBL" id="JARBHB010000008">
    <property type="protein sequence ID" value="KAJ8876449.1"/>
    <property type="molecule type" value="Genomic_DNA"/>
</dbReference>
<keyword evidence="2" id="KW-1185">Reference proteome</keyword>
<name>A0ABQ9GWR8_9NEOP</name>
<evidence type="ECO:0000313" key="1">
    <source>
        <dbReference type="EMBL" id="KAJ8876449.1"/>
    </source>
</evidence>